<feature type="signal peptide" evidence="2">
    <location>
        <begin position="1"/>
        <end position="18"/>
    </location>
</feature>
<evidence type="ECO:0000256" key="2">
    <source>
        <dbReference type="SAM" id="SignalP"/>
    </source>
</evidence>
<feature type="region of interest" description="Disordered" evidence="1">
    <location>
        <begin position="246"/>
        <end position="265"/>
    </location>
</feature>
<dbReference type="EMBL" id="CP144089">
    <property type="protein sequence ID" value="WWD06180.1"/>
    <property type="molecule type" value="Genomic_DNA"/>
</dbReference>
<dbReference type="Proteomes" id="UP001358614">
    <property type="component" value="Chromosome 1"/>
</dbReference>
<dbReference type="KEGG" id="ker:91103067"/>
<keyword evidence="2" id="KW-0732">Signal</keyword>
<feature type="compositionally biased region" description="Low complexity" evidence="1">
    <location>
        <begin position="254"/>
        <end position="265"/>
    </location>
</feature>
<evidence type="ECO:0000256" key="1">
    <source>
        <dbReference type="SAM" id="MobiDB-lite"/>
    </source>
</evidence>
<dbReference type="RefSeq" id="XP_066084147.1">
    <property type="nucleotide sequence ID" value="XM_066228050.1"/>
</dbReference>
<evidence type="ECO:0000313" key="4">
    <source>
        <dbReference type="Proteomes" id="UP001358614"/>
    </source>
</evidence>
<keyword evidence="4" id="KW-1185">Reference proteome</keyword>
<reference evidence="3 4" key="1">
    <citation type="submission" date="2024-01" db="EMBL/GenBank/DDBJ databases">
        <title>Comparative genomics of Cryptococcus and Kwoniella reveals pathogenesis evolution and contrasting modes of karyotype evolution via chromosome fusion or intercentromeric recombination.</title>
        <authorList>
            <person name="Coelho M.A."/>
            <person name="David-Palma M."/>
            <person name="Shea T."/>
            <person name="Bowers K."/>
            <person name="McGinley-Smith S."/>
            <person name="Mohammad A.W."/>
            <person name="Gnirke A."/>
            <person name="Yurkov A.M."/>
            <person name="Nowrousian M."/>
            <person name="Sun S."/>
            <person name="Cuomo C.A."/>
            <person name="Heitman J."/>
        </authorList>
    </citation>
    <scope>NUCLEOTIDE SEQUENCE [LARGE SCALE GENOMIC DNA]</scope>
    <source>
        <strain evidence="3 4">PYCC6329</strain>
    </source>
</reference>
<name>A0AAX4KKX0_9TREE</name>
<organism evidence="3 4">
    <name type="scientific">Kwoniella europaea PYCC6329</name>
    <dbReference type="NCBI Taxonomy" id="1423913"/>
    <lineage>
        <taxon>Eukaryota</taxon>
        <taxon>Fungi</taxon>
        <taxon>Dikarya</taxon>
        <taxon>Basidiomycota</taxon>
        <taxon>Agaricomycotina</taxon>
        <taxon>Tremellomycetes</taxon>
        <taxon>Tremellales</taxon>
        <taxon>Cryptococcaceae</taxon>
        <taxon>Kwoniella</taxon>
    </lineage>
</organism>
<feature type="region of interest" description="Disordered" evidence="1">
    <location>
        <begin position="382"/>
        <end position="438"/>
    </location>
</feature>
<protein>
    <submittedName>
        <fullName evidence="3">Uncharacterized protein</fullName>
    </submittedName>
</protein>
<gene>
    <name evidence="3" type="ORF">V865_004265</name>
</gene>
<dbReference type="GeneID" id="91103067"/>
<feature type="compositionally biased region" description="Low complexity" evidence="1">
    <location>
        <begin position="385"/>
        <end position="406"/>
    </location>
</feature>
<sequence length="528" mass="55433">MFSRTFLILLPLLPLFQAAPLPAPLLGLDNLPILDPLTGPLNSQNNLPVLPTGVPDTPTDLLGTNGGLVDTLLDTVESITGPLNISLNANVDLLGINATVGLNVDLGDDEKLICGPAIGRWADQQYNIPCVCWSESRGIVIDAQLGIDLGLGEVDGLDAFLESQIRFGGKQFTYPAYSMPTCDGDGGFNCPGGYQPNGKCTKFLAAKPRPRVLIQSVSTRTPTSLPSSDPTVDAVPTATDLIINSVPPTTLDGTPTATSVPTSAPSPVVTIASPDQPQVQAQEDEGVVTVNNVALTTSTSTSTIVLPATVFVEMITTTQPMTIWATETQTQTQTQTQTVTSTSVQTQWATQTQTQWSTTTISNCASDENINVDSVPQQIQNAGFTPSPTSSSTFSSTLTPTITSSSRAIAEQAVPTPTTSTEDAPAVPSSSDVDDDSFVPPPRVIRLAKPQSHGELECSIGEEFKSTMCCRVDQVEVDGECKCAEGLENVLNLNLCLSICLGDRLPSGECSVLGLGTTLNLGLGDLTL</sequence>
<feature type="chain" id="PRO_5043691048" evidence="2">
    <location>
        <begin position="19"/>
        <end position="528"/>
    </location>
</feature>
<evidence type="ECO:0000313" key="3">
    <source>
        <dbReference type="EMBL" id="WWD06180.1"/>
    </source>
</evidence>
<proteinExistence type="predicted"/>
<dbReference type="AlphaFoldDB" id="A0AAX4KKX0"/>
<accession>A0AAX4KKX0</accession>